<evidence type="ECO:0000256" key="2">
    <source>
        <dbReference type="SAM" id="Phobius"/>
    </source>
</evidence>
<evidence type="ECO:0000256" key="1">
    <source>
        <dbReference type="SAM" id="Coils"/>
    </source>
</evidence>
<keyword evidence="2" id="KW-0472">Membrane</keyword>
<dbReference type="InParanoid" id="A0A7J7E013"/>
<keyword evidence="1" id="KW-0175">Coiled coil</keyword>
<evidence type="ECO:0000313" key="3">
    <source>
        <dbReference type="EMBL" id="KAF5752002.1"/>
    </source>
</evidence>
<dbReference type="InterPro" id="IPR039926">
    <property type="entry name" value="Egg_app_1"/>
</dbReference>
<feature type="coiled-coil region" evidence="1">
    <location>
        <begin position="3"/>
        <end position="30"/>
    </location>
</feature>
<dbReference type="EMBL" id="JAAARO010000002">
    <property type="protein sequence ID" value="KAF5752002.1"/>
    <property type="molecule type" value="Genomic_DNA"/>
</dbReference>
<keyword evidence="2" id="KW-1133">Transmembrane helix</keyword>
<reference evidence="3 4" key="1">
    <citation type="journal article" date="2020" name="Nat. Commun.">
        <title>Genome of Tripterygium wilfordii and identification of cytochrome P450 involved in triptolide biosynthesis.</title>
        <authorList>
            <person name="Tu L."/>
            <person name="Su P."/>
            <person name="Zhang Z."/>
            <person name="Gao L."/>
            <person name="Wang J."/>
            <person name="Hu T."/>
            <person name="Zhou J."/>
            <person name="Zhang Y."/>
            <person name="Zhao Y."/>
            <person name="Liu Y."/>
            <person name="Song Y."/>
            <person name="Tong Y."/>
            <person name="Lu Y."/>
            <person name="Yang J."/>
            <person name="Xu C."/>
            <person name="Jia M."/>
            <person name="Peters R.J."/>
            <person name="Huang L."/>
            <person name="Gao W."/>
        </authorList>
    </citation>
    <scope>NUCLEOTIDE SEQUENCE [LARGE SCALE GENOMIC DNA]</scope>
    <source>
        <strain evidence="4">cv. XIE 37</strain>
        <tissue evidence="3">Leaf</tissue>
    </source>
</reference>
<organism evidence="3 4">
    <name type="scientific">Tripterygium wilfordii</name>
    <name type="common">Thunder God vine</name>
    <dbReference type="NCBI Taxonomy" id="458696"/>
    <lineage>
        <taxon>Eukaryota</taxon>
        <taxon>Viridiplantae</taxon>
        <taxon>Streptophyta</taxon>
        <taxon>Embryophyta</taxon>
        <taxon>Tracheophyta</taxon>
        <taxon>Spermatophyta</taxon>
        <taxon>Magnoliopsida</taxon>
        <taxon>eudicotyledons</taxon>
        <taxon>Gunneridae</taxon>
        <taxon>Pentapetalae</taxon>
        <taxon>rosids</taxon>
        <taxon>fabids</taxon>
        <taxon>Celastrales</taxon>
        <taxon>Celastraceae</taxon>
        <taxon>Tripterygium</taxon>
    </lineage>
</organism>
<evidence type="ECO:0000313" key="4">
    <source>
        <dbReference type="Proteomes" id="UP000593562"/>
    </source>
</evidence>
<accession>A0A7J7E013</accession>
<keyword evidence="4" id="KW-1185">Reference proteome</keyword>
<dbReference type="Proteomes" id="UP000593562">
    <property type="component" value="Unassembled WGS sequence"/>
</dbReference>
<dbReference type="PANTHER" id="PTHR33333:SF44">
    <property type="entry name" value="SECRETED PROTEIN"/>
    <property type="match status" value="1"/>
</dbReference>
<protein>
    <submittedName>
        <fullName evidence="3">Uncharacterized protein</fullName>
    </submittedName>
</protein>
<proteinExistence type="predicted"/>
<keyword evidence="2" id="KW-0812">Transmembrane</keyword>
<dbReference type="AlphaFoldDB" id="A0A7J7E013"/>
<name>A0A7J7E013_TRIWF</name>
<dbReference type="PANTHER" id="PTHR33333">
    <property type="entry name" value="ERYTHROCYTE MEMBRANE PROTEIN 1-LIKE"/>
    <property type="match status" value="1"/>
</dbReference>
<comment type="caution">
    <text evidence="3">The sequence shown here is derived from an EMBL/GenBank/DDBJ whole genome shotgun (WGS) entry which is preliminary data.</text>
</comment>
<gene>
    <name evidence="3" type="ORF">HS088_TW02G01021</name>
</gene>
<sequence length="108" mass="11996">MADEQLKLEMEREKRMKQALETAARLLKEENTKNHGLIVRSALDGENEVSETGKEVVAVAGLVVLGAALVALFAGSDGKTMKAPGRNYRIYRDDFERDPAGYFRGLRL</sequence>
<feature type="transmembrane region" description="Helical" evidence="2">
    <location>
        <begin position="56"/>
        <end position="76"/>
    </location>
</feature>